<name>A5AQS1_VITVI</name>
<sequence length="127" mass="14415">MEIVHIVVTHSAVDKSQFHLYASPYHPPFLTTGLLINYKILLLLRKLSTKMIWDTKLHNKICTLFLGHLFLILLHKIIYATVAFTATPSTWAKCISAPRHRQLFSGFSHKRTISGLSEVSPICDPFG</sequence>
<accession>A5AQS1</accession>
<keyword evidence="1" id="KW-1133">Transmembrane helix</keyword>
<keyword evidence="1" id="KW-0812">Transmembrane</keyword>
<dbReference type="EMBL" id="AM432430">
    <property type="protein sequence ID" value="CAN62724.1"/>
    <property type="molecule type" value="Genomic_DNA"/>
</dbReference>
<keyword evidence="1" id="KW-0472">Membrane</keyword>
<feature type="transmembrane region" description="Helical" evidence="1">
    <location>
        <begin position="65"/>
        <end position="86"/>
    </location>
</feature>
<protein>
    <submittedName>
        <fullName evidence="2">Uncharacterized protein</fullName>
    </submittedName>
</protein>
<organism evidence="2">
    <name type="scientific">Vitis vinifera</name>
    <name type="common">Grape</name>
    <dbReference type="NCBI Taxonomy" id="29760"/>
    <lineage>
        <taxon>Eukaryota</taxon>
        <taxon>Viridiplantae</taxon>
        <taxon>Streptophyta</taxon>
        <taxon>Embryophyta</taxon>
        <taxon>Tracheophyta</taxon>
        <taxon>Spermatophyta</taxon>
        <taxon>Magnoliopsida</taxon>
        <taxon>eudicotyledons</taxon>
        <taxon>Gunneridae</taxon>
        <taxon>Pentapetalae</taxon>
        <taxon>rosids</taxon>
        <taxon>Vitales</taxon>
        <taxon>Vitaceae</taxon>
        <taxon>Viteae</taxon>
        <taxon>Vitis</taxon>
    </lineage>
</organism>
<feature type="transmembrane region" description="Helical" evidence="1">
    <location>
        <begin position="25"/>
        <end position="44"/>
    </location>
</feature>
<reference evidence="2" key="1">
    <citation type="journal article" date="2007" name="PLoS ONE">
        <title>The first genome sequence of an elite grapevine cultivar (Pinot noir Vitis vinifera L.): coping with a highly heterozygous genome.</title>
        <authorList>
            <person name="Velasco R."/>
            <person name="Zharkikh A."/>
            <person name="Troggio M."/>
            <person name="Cartwright D.A."/>
            <person name="Cestaro A."/>
            <person name="Pruss D."/>
            <person name="Pindo M."/>
            <person name="FitzGerald L.M."/>
            <person name="Vezzulli S."/>
            <person name="Reid J."/>
            <person name="Malacarne G."/>
            <person name="Iliev D."/>
            <person name="Coppola G."/>
            <person name="Wardell B."/>
            <person name="Micheletti D."/>
            <person name="Macalma T."/>
            <person name="Facci M."/>
            <person name="Mitchell J.T."/>
            <person name="Perazzolli M."/>
            <person name="Eldredge G."/>
            <person name="Gatto P."/>
            <person name="Oyzerski R."/>
            <person name="Moretto M."/>
            <person name="Gutin N."/>
            <person name="Stefanini M."/>
            <person name="Chen Y."/>
            <person name="Segala C."/>
            <person name="Davenport C."/>
            <person name="Dematte L."/>
            <person name="Mraz A."/>
            <person name="Battilana J."/>
            <person name="Stormo K."/>
            <person name="Costa F."/>
            <person name="Tao Q."/>
            <person name="Si-Ammour A."/>
            <person name="Harkins T."/>
            <person name="Lackey A."/>
            <person name="Perbost C."/>
            <person name="Taillon B."/>
            <person name="Stella A."/>
            <person name="Solovyev V."/>
            <person name="Fawcett J.A."/>
            <person name="Sterck L."/>
            <person name="Vandepoele K."/>
            <person name="Grando S.M."/>
            <person name="Toppo S."/>
            <person name="Moser C."/>
            <person name="Lanchbury J."/>
            <person name="Bogden R."/>
            <person name="Skolnick M."/>
            <person name="Sgaramella V."/>
            <person name="Bhatnagar S.K."/>
            <person name="Fontana P."/>
            <person name="Gutin A."/>
            <person name="Van de Peer Y."/>
            <person name="Salamini F."/>
            <person name="Viola R."/>
        </authorList>
    </citation>
    <scope>NUCLEOTIDE SEQUENCE</scope>
</reference>
<dbReference type="AlphaFoldDB" id="A5AQS1"/>
<evidence type="ECO:0000313" key="2">
    <source>
        <dbReference type="EMBL" id="CAN62724.1"/>
    </source>
</evidence>
<gene>
    <name evidence="2" type="ORF">VITISV_030985</name>
</gene>
<evidence type="ECO:0000256" key="1">
    <source>
        <dbReference type="SAM" id="Phobius"/>
    </source>
</evidence>
<proteinExistence type="predicted"/>